<dbReference type="Proteomes" id="UP000887579">
    <property type="component" value="Unplaced"/>
</dbReference>
<organism evidence="1 2">
    <name type="scientific">Panagrolaimus sp. ES5</name>
    <dbReference type="NCBI Taxonomy" id="591445"/>
    <lineage>
        <taxon>Eukaryota</taxon>
        <taxon>Metazoa</taxon>
        <taxon>Ecdysozoa</taxon>
        <taxon>Nematoda</taxon>
        <taxon>Chromadorea</taxon>
        <taxon>Rhabditida</taxon>
        <taxon>Tylenchina</taxon>
        <taxon>Panagrolaimomorpha</taxon>
        <taxon>Panagrolaimoidea</taxon>
        <taxon>Panagrolaimidae</taxon>
        <taxon>Panagrolaimus</taxon>
    </lineage>
</organism>
<evidence type="ECO:0000313" key="2">
    <source>
        <dbReference type="WBParaSite" id="ES5_v2.g28394.t1"/>
    </source>
</evidence>
<reference evidence="2" key="1">
    <citation type="submission" date="2022-11" db="UniProtKB">
        <authorList>
            <consortium name="WormBaseParasite"/>
        </authorList>
    </citation>
    <scope>IDENTIFICATION</scope>
</reference>
<accession>A0AC34GG01</accession>
<dbReference type="WBParaSite" id="ES5_v2.g28394.t1">
    <property type="protein sequence ID" value="ES5_v2.g28394.t1"/>
    <property type="gene ID" value="ES5_v2.g28394"/>
</dbReference>
<evidence type="ECO:0000313" key="1">
    <source>
        <dbReference type="Proteomes" id="UP000887579"/>
    </source>
</evidence>
<name>A0AC34GG01_9BILA</name>
<sequence length="152" mass="16992">MGEETPIREFALVIMSALCQASESVCVIAALKTNIIRDVVKFLECVDATIHQVVSIKGMEYRNHADQIGTTPGMLKKAVSILLSIIQYEACRKPFIKFSDNFIKLIVSQFVDPELITPLASLIHMIQPAIIKNGIPVESFNFPDIRIVDFEK</sequence>
<proteinExistence type="predicted"/>
<protein>
    <submittedName>
        <fullName evidence="2">SWI/SNF-like complex subunit BAF250 C-terminal domain-containing protein</fullName>
    </submittedName>
</protein>